<evidence type="ECO:0000313" key="2">
    <source>
        <dbReference type="Proteomes" id="UP000319516"/>
    </source>
</evidence>
<name>A0A542YQT6_9MICO</name>
<protein>
    <recommendedName>
        <fullName evidence="3">DUF1365 family protein</fullName>
    </recommendedName>
</protein>
<evidence type="ECO:0000313" key="1">
    <source>
        <dbReference type="EMBL" id="TQL50421.1"/>
    </source>
</evidence>
<dbReference type="PANTHER" id="PTHR33973:SF4">
    <property type="entry name" value="OS07G0153300 PROTEIN"/>
    <property type="match status" value="1"/>
</dbReference>
<dbReference type="Proteomes" id="UP000319516">
    <property type="component" value="Unassembled WGS sequence"/>
</dbReference>
<dbReference type="PANTHER" id="PTHR33973">
    <property type="entry name" value="OS07G0153300 PROTEIN"/>
    <property type="match status" value="1"/>
</dbReference>
<proteinExistence type="predicted"/>
<dbReference type="Pfam" id="PF07103">
    <property type="entry name" value="DUF1365"/>
    <property type="match status" value="1"/>
</dbReference>
<dbReference type="EMBL" id="VFOP01000001">
    <property type="protein sequence ID" value="TQL50421.1"/>
    <property type="molecule type" value="Genomic_DNA"/>
</dbReference>
<gene>
    <name evidence="1" type="ORF">FB467_1530</name>
</gene>
<dbReference type="RefSeq" id="WP_228393334.1">
    <property type="nucleotide sequence ID" value="NZ_BAAAIK010000002.1"/>
</dbReference>
<dbReference type="InterPro" id="IPR010775">
    <property type="entry name" value="DUF1365"/>
</dbReference>
<evidence type="ECO:0008006" key="3">
    <source>
        <dbReference type="Google" id="ProtNLM"/>
    </source>
</evidence>
<accession>A0A542YQT6</accession>
<reference evidence="1 2" key="1">
    <citation type="submission" date="2019-06" db="EMBL/GenBank/DDBJ databases">
        <title>Sequencing the genomes of 1000 actinobacteria strains.</title>
        <authorList>
            <person name="Klenk H.-P."/>
        </authorList>
    </citation>
    <scope>NUCLEOTIDE SEQUENCE [LARGE SCALE GENOMIC DNA]</scope>
    <source>
        <strain evidence="1 2">DSM 12335</strain>
    </source>
</reference>
<comment type="caution">
    <text evidence="1">The sequence shown here is derived from an EMBL/GenBank/DDBJ whole genome shotgun (WGS) entry which is preliminary data.</text>
</comment>
<keyword evidence="2" id="KW-1185">Reference proteome</keyword>
<sequence length="254" mass="28207">MRAVPPALPAVVRGRVAHRRLSPVRHDVGMTGYLWLVDLAEVPSPRLVAAFPTRGHFDPEDPRPIRDKVVDFAVATGRATAPGPEDRVLMLAGARTLGHEFNPLSVHWCVAPDGTVRWSVLEVHNTYGQRHAQLLEPDRSGRASVPKEFYVSPFLSVDGRYAVRLHLSPDRVSVSVVLHQDGAPVLAASFTGRPRPATRRELARALLRTPLVMHQTSARIRLHGSWLWLRRLPVFPRPSSPHTSIPTPSTRRPA</sequence>
<dbReference type="AlphaFoldDB" id="A0A542YQT6"/>
<organism evidence="1 2">
    <name type="scientific">Ornithinicoccus hortensis</name>
    <dbReference type="NCBI Taxonomy" id="82346"/>
    <lineage>
        <taxon>Bacteria</taxon>
        <taxon>Bacillati</taxon>
        <taxon>Actinomycetota</taxon>
        <taxon>Actinomycetes</taxon>
        <taxon>Micrococcales</taxon>
        <taxon>Intrasporangiaceae</taxon>
        <taxon>Ornithinicoccus</taxon>
    </lineage>
</organism>